<feature type="signal peptide" evidence="1">
    <location>
        <begin position="1"/>
        <end position="21"/>
    </location>
</feature>
<protein>
    <recommendedName>
        <fullName evidence="4">Lipoprotein</fullName>
    </recommendedName>
</protein>
<keyword evidence="1" id="KW-0732">Signal</keyword>
<dbReference type="PROSITE" id="PS51257">
    <property type="entry name" value="PROKAR_LIPOPROTEIN"/>
    <property type="match status" value="1"/>
</dbReference>
<proteinExistence type="predicted"/>
<name>A0ABW4JMU9_9BACL</name>
<dbReference type="RefSeq" id="WP_377945060.1">
    <property type="nucleotide sequence ID" value="NZ_JBHUCX010000086.1"/>
</dbReference>
<evidence type="ECO:0000313" key="3">
    <source>
        <dbReference type="Proteomes" id="UP001597079"/>
    </source>
</evidence>
<keyword evidence="3" id="KW-1185">Reference proteome</keyword>
<organism evidence="2 3">
    <name type="scientific">Alicyclobacillus fodiniaquatilis</name>
    <dbReference type="NCBI Taxonomy" id="1661150"/>
    <lineage>
        <taxon>Bacteria</taxon>
        <taxon>Bacillati</taxon>
        <taxon>Bacillota</taxon>
        <taxon>Bacilli</taxon>
        <taxon>Bacillales</taxon>
        <taxon>Alicyclobacillaceae</taxon>
        <taxon>Alicyclobacillus</taxon>
    </lineage>
</organism>
<feature type="chain" id="PRO_5045419017" description="Lipoprotein" evidence="1">
    <location>
        <begin position="22"/>
        <end position="198"/>
    </location>
</feature>
<reference evidence="3" key="1">
    <citation type="journal article" date="2019" name="Int. J. Syst. Evol. Microbiol.">
        <title>The Global Catalogue of Microorganisms (GCM) 10K type strain sequencing project: providing services to taxonomists for standard genome sequencing and annotation.</title>
        <authorList>
            <consortium name="The Broad Institute Genomics Platform"/>
            <consortium name="The Broad Institute Genome Sequencing Center for Infectious Disease"/>
            <person name="Wu L."/>
            <person name="Ma J."/>
        </authorList>
    </citation>
    <scope>NUCLEOTIDE SEQUENCE [LARGE SCALE GENOMIC DNA]</scope>
    <source>
        <strain evidence="3">CGMCC 1.12286</strain>
    </source>
</reference>
<evidence type="ECO:0000313" key="2">
    <source>
        <dbReference type="EMBL" id="MFD1677145.1"/>
    </source>
</evidence>
<dbReference type="EMBL" id="JBHUCX010000086">
    <property type="protein sequence ID" value="MFD1677145.1"/>
    <property type="molecule type" value="Genomic_DNA"/>
</dbReference>
<evidence type="ECO:0008006" key="4">
    <source>
        <dbReference type="Google" id="ProtNLM"/>
    </source>
</evidence>
<dbReference type="Proteomes" id="UP001597079">
    <property type="component" value="Unassembled WGS sequence"/>
</dbReference>
<accession>A0ABW4JMU9</accession>
<gene>
    <name evidence="2" type="ORF">ACFSB2_20945</name>
</gene>
<evidence type="ECO:0000256" key="1">
    <source>
        <dbReference type="SAM" id="SignalP"/>
    </source>
</evidence>
<sequence>MQSYKKWVTAGIALSMTGILAGCTTTSNGTNLATNTSGNNAVGTPVFNDQNVHFKLINHQSKNGDELYTIQVSSSSPLELHNLTMYLSYPIKVTNGRTANPFAVEGQASKAIIVDLEKGQSIKFTFNAPIKEVFGNSKLLDFKEPQFALHGYTEEGNKELPFFMGGDIQFFYSTSKTNTKRNVLTLSLNGSENPISEL</sequence>
<comment type="caution">
    <text evidence="2">The sequence shown here is derived from an EMBL/GenBank/DDBJ whole genome shotgun (WGS) entry which is preliminary data.</text>
</comment>